<gene>
    <name evidence="7" type="ORF">FPZ22_09170</name>
</gene>
<accession>A0A518N537</accession>
<dbReference type="Proteomes" id="UP000316584">
    <property type="component" value="Chromosome"/>
</dbReference>
<keyword evidence="2 4" id="KW-0238">DNA-binding</keyword>
<evidence type="ECO:0000256" key="1">
    <source>
        <dbReference type="ARBA" id="ARBA00023015"/>
    </source>
</evidence>
<sequence length="226" mass="24103">MTTPDTSQAAPRPAPGRPKDPAKRAAILEAAQSMFLEHGFQGVSMDEIAARAGVSKLTVYSHFGDKGALFAAVIAHHCEQQVPPELFTPAPGTTLRPRLLGIARALHALMFSPEAVAGFRLMCAPEQLDARLSTMFWEAGAGRLQAGFAALLARRTAAGELEVGDPARAAGQFFALLRGEFHTRLLLGCEDVGGFDVEAHLEASVDLFLRAYRPGAAAEPGSRRSR</sequence>
<dbReference type="GO" id="GO:0000976">
    <property type="term" value="F:transcription cis-regulatory region binding"/>
    <property type="evidence" value="ECO:0007669"/>
    <property type="project" value="TreeGrafter"/>
</dbReference>
<dbReference type="PRINTS" id="PR00455">
    <property type="entry name" value="HTHTETR"/>
</dbReference>
<keyword evidence="8" id="KW-1185">Reference proteome</keyword>
<evidence type="ECO:0000313" key="8">
    <source>
        <dbReference type="Proteomes" id="UP000316584"/>
    </source>
</evidence>
<evidence type="ECO:0000259" key="6">
    <source>
        <dbReference type="PROSITE" id="PS50977"/>
    </source>
</evidence>
<dbReference type="PANTHER" id="PTHR30055:SF146">
    <property type="entry name" value="HTH-TYPE TRANSCRIPTIONAL DUAL REGULATOR CECR"/>
    <property type="match status" value="1"/>
</dbReference>
<feature type="DNA-binding region" description="H-T-H motif" evidence="4">
    <location>
        <begin position="44"/>
        <end position="63"/>
    </location>
</feature>
<feature type="domain" description="HTH tetR-type" evidence="6">
    <location>
        <begin position="21"/>
        <end position="81"/>
    </location>
</feature>
<keyword evidence="1" id="KW-0805">Transcription regulation</keyword>
<dbReference type="SUPFAM" id="SSF48498">
    <property type="entry name" value="Tetracyclin repressor-like, C-terminal domain"/>
    <property type="match status" value="1"/>
</dbReference>
<dbReference type="AlphaFoldDB" id="A0A518N537"/>
<dbReference type="GO" id="GO:0003700">
    <property type="term" value="F:DNA-binding transcription factor activity"/>
    <property type="evidence" value="ECO:0007669"/>
    <property type="project" value="TreeGrafter"/>
</dbReference>
<evidence type="ECO:0000313" key="7">
    <source>
        <dbReference type="EMBL" id="QDW67040.1"/>
    </source>
</evidence>
<proteinExistence type="predicted"/>
<evidence type="ECO:0000256" key="2">
    <source>
        <dbReference type="ARBA" id="ARBA00023125"/>
    </source>
</evidence>
<dbReference type="KEGG" id="lug:FPZ22_09170"/>
<dbReference type="InterPro" id="IPR009057">
    <property type="entry name" value="Homeodomain-like_sf"/>
</dbReference>
<evidence type="ECO:0000256" key="3">
    <source>
        <dbReference type="ARBA" id="ARBA00023163"/>
    </source>
</evidence>
<dbReference type="PROSITE" id="PS50977">
    <property type="entry name" value="HTH_TETR_2"/>
    <property type="match status" value="1"/>
</dbReference>
<dbReference type="Pfam" id="PF14246">
    <property type="entry name" value="TetR_C_7"/>
    <property type="match status" value="1"/>
</dbReference>
<feature type="region of interest" description="Disordered" evidence="5">
    <location>
        <begin position="1"/>
        <end position="21"/>
    </location>
</feature>
<keyword evidence="3" id="KW-0804">Transcription</keyword>
<dbReference type="SUPFAM" id="SSF46689">
    <property type="entry name" value="Homeodomain-like"/>
    <property type="match status" value="1"/>
</dbReference>
<dbReference type="Pfam" id="PF00440">
    <property type="entry name" value="TetR_N"/>
    <property type="match status" value="1"/>
</dbReference>
<dbReference type="InterPro" id="IPR001647">
    <property type="entry name" value="HTH_TetR"/>
</dbReference>
<dbReference type="InterPro" id="IPR039536">
    <property type="entry name" value="TetR_C_Proteobacteria"/>
</dbReference>
<evidence type="ECO:0000256" key="5">
    <source>
        <dbReference type="SAM" id="MobiDB-lite"/>
    </source>
</evidence>
<reference evidence="7 8" key="1">
    <citation type="submission" date="2019-07" db="EMBL/GenBank/DDBJ databases">
        <title>Full genome sequence of Luteimonas sp. Gr-4.</title>
        <authorList>
            <person name="Im W.-T."/>
        </authorList>
    </citation>
    <scope>NUCLEOTIDE SEQUENCE [LARGE SCALE GENOMIC DNA]</scope>
    <source>
        <strain evidence="7 8">Gr-4</strain>
    </source>
</reference>
<dbReference type="PANTHER" id="PTHR30055">
    <property type="entry name" value="HTH-TYPE TRANSCRIPTIONAL REGULATOR RUTR"/>
    <property type="match status" value="1"/>
</dbReference>
<dbReference type="Gene3D" id="1.10.357.10">
    <property type="entry name" value="Tetracycline Repressor, domain 2"/>
    <property type="match status" value="1"/>
</dbReference>
<dbReference type="Gene3D" id="1.10.10.60">
    <property type="entry name" value="Homeodomain-like"/>
    <property type="match status" value="1"/>
</dbReference>
<dbReference type="InterPro" id="IPR036271">
    <property type="entry name" value="Tet_transcr_reg_TetR-rel_C_sf"/>
</dbReference>
<dbReference type="InterPro" id="IPR050109">
    <property type="entry name" value="HTH-type_TetR-like_transc_reg"/>
</dbReference>
<name>A0A518N537_9GAMM</name>
<dbReference type="EMBL" id="CP042218">
    <property type="protein sequence ID" value="QDW67040.1"/>
    <property type="molecule type" value="Genomic_DNA"/>
</dbReference>
<dbReference type="RefSeq" id="WP_144892352.1">
    <property type="nucleotide sequence ID" value="NZ_CP042218.1"/>
</dbReference>
<organism evidence="7 8">
    <name type="scientific">Luteimonas granuli</name>
    <dbReference type="NCBI Taxonomy" id="1176533"/>
    <lineage>
        <taxon>Bacteria</taxon>
        <taxon>Pseudomonadati</taxon>
        <taxon>Pseudomonadota</taxon>
        <taxon>Gammaproteobacteria</taxon>
        <taxon>Lysobacterales</taxon>
        <taxon>Lysobacteraceae</taxon>
        <taxon>Luteimonas</taxon>
    </lineage>
</organism>
<dbReference type="OrthoDB" id="8535430at2"/>
<protein>
    <submittedName>
        <fullName evidence="7">TetR/AcrR family transcriptional regulator</fullName>
    </submittedName>
</protein>
<dbReference type="FunFam" id="1.10.10.60:FF:000141">
    <property type="entry name" value="TetR family transcriptional regulator"/>
    <property type="match status" value="1"/>
</dbReference>
<evidence type="ECO:0000256" key="4">
    <source>
        <dbReference type="PROSITE-ProRule" id="PRU00335"/>
    </source>
</evidence>